<sequence>MWWSVVGTGASSFVTCTDNKTNWGSLLVSFADTLRRQASVYQHLGTHPNIPTCHGLDEIHPGDMPPPVGVRLDMMPDAARALGHLHSLSLCDFDSSLMKGQAFDATNYEEAAYELPLRGRTLKGRAVTKRELFALGWLLYETMAWVKPFEGDGVTEIEESSLKKSSPARKACQHLPFKLLSKL</sequence>
<proteinExistence type="predicted"/>
<evidence type="ECO:0008006" key="3">
    <source>
        <dbReference type="Google" id="ProtNLM"/>
    </source>
</evidence>
<gene>
    <name evidence="1" type="ORF">QBC33DRAFT_575648</name>
</gene>
<protein>
    <recommendedName>
        <fullName evidence="3">Protein kinase domain-containing protein</fullName>
    </recommendedName>
</protein>
<keyword evidence="2" id="KW-1185">Reference proteome</keyword>
<dbReference type="SUPFAM" id="SSF56112">
    <property type="entry name" value="Protein kinase-like (PK-like)"/>
    <property type="match status" value="1"/>
</dbReference>
<dbReference type="Proteomes" id="UP001244011">
    <property type="component" value="Unassembled WGS sequence"/>
</dbReference>
<evidence type="ECO:0000313" key="2">
    <source>
        <dbReference type="Proteomes" id="UP001244011"/>
    </source>
</evidence>
<dbReference type="EMBL" id="MU838998">
    <property type="protein sequence ID" value="KAK1771827.1"/>
    <property type="molecule type" value="Genomic_DNA"/>
</dbReference>
<dbReference type="AlphaFoldDB" id="A0AAJ0C958"/>
<comment type="caution">
    <text evidence="1">The sequence shown here is derived from an EMBL/GenBank/DDBJ whole genome shotgun (WGS) entry which is preliminary data.</text>
</comment>
<name>A0AAJ0C958_9PEZI</name>
<dbReference type="GeneID" id="85314035"/>
<reference evidence="1" key="1">
    <citation type="submission" date="2023-06" db="EMBL/GenBank/DDBJ databases">
        <title>Genome-scale phylogeny and comparative genomics of the fungal order Sordariales.</title>
        <authorList>
            <consortium name="Lawrence Berkeley National Laboratory"/>
            <person name="Hensen N."/>
            <person name="Bonometti L."/>
            <person name="Westerberg I."/>
            <person name="Brannstrom I.O."/>
            <person name="Guillou S."/>
            <person name="Cros-Aarteil S."/>
            <person name="Calhoun S."/>
            <person name="Haridas S."/>
            <person name="Kuo A."/>
            <person name="Mondo S."/>
            <person name="Pangilinan J."/>
            <person name="Riley R."/>
            <person name="Labutti K."/>
            <person name="Andreopoulos B."/>
            <person name="Lipzen A."/>
            <person name="Chen C."/>
            <person name="Yanf M."/>
            <person name="Daum C."/>
            <person name="Ng V."/>
            <person name="Clum A."/>
            <person name="Steindorff A."/>
            <person name="Ohm R."/>
            <person name="Martin F."/>
            <person name="Silar P."/>
            <person name="Natvig D."/>
            <person name="Lalanne C."/>
            <person name="Gautier V."/>
            <person name="Ament-Velasquez S.L."/>
            <person name="Kruys A."/>
            <person name="Hutchinson M.I."/>
            <person name="Powell A.J."/>
            <person name="Barry K."/>
            <person name="Miller A.N."/>
            <person name="Grigoriev I.V."/>
            <person name="Debuchy R."/>
            <person name="Gladieux P."/>
            <person name="Thoren M.H."/>
            <person name="Johannesson H."/>
        </authorList>
    </citation>
    <scope>NUCLEOTIDE SEQUENCE</scope>
    <source>
        <strain evidence="1">8032-3</strain>
    </source>
</reference>
<evidence type="ECO:0000313" key="1">
    <source>
        <dbReference type="EMBL" id="KAK1771827.1"/>
    </source>
</evidence>
<accession>A0AAJ0C958</accession>
<dbReference type="RefSeq" id="XP_060288040.1">
    <property type="nucleotide sequence ID" value="XM_060430848.1"/>
</dbReference>
<dbReference type="InterPro" id="IPR011009">
    <property type="entry name" value="Kinase-like_dom_sf"/>
</dbReference>
<organism evidence="1 2">
    <name type="scientific">Phialemonium atrogriseum</name>
    <dbReference type="NCBI Taxonomy" id="1093897"/>
    <lineage>
        <taxon>Eukaryota</taxon>
        <taxon>Fungi</taxon>
        <taxon>Dikarya</taxon>
        <taxon>Ascomycota</taxon>
        <taxon>Pezizomycotina</taxon>
        <taxon>Sordariomycetes</taxon>
        <taxon>Sordariomycetidae</taxon>
        <taxon>Cephalothecales</taxon>
        <taxon>Cephalothecaceae</taxon>
        <taxon>Phialemonium</taxon>
    </lineage>
</organism>